<keyword evidence="1" id="KW-0812">Transmembrane</keyword>
<evidence type="ECO:0008006" key="3">
    <source>
        <dbReference type="Google" id="ProtNLM"/>
    </source>
</evidence>
<organism evidence="2">
    <name type="scientific">marine sediment metagenome</name>
    <dbReference type="NCBI Taxonomy" id="412755"/>
    <lineage>
        <taxon>unclassified sequences</taxon>
        <taxon>metagenomes</taxon>
        <taxon>ecological metagenomes</taxon>
    </lineage>
</organism>
<dbReference type="EMBL" id="LAZR01007967">
    <property type="protein sequence ID" value="KKM81773.1"/>
    <property type="molecule type" value="Genomic_DNA"/>
</dbReference>
<feature type="transmembrane region" description="Helical" evidence="1">
    <location>
        <begin position="109"/>
        <end position="127"/>
    </location>
</feature>
<feature type="transmembrane region" description="Helical" evidence="1">
    <location>
        <begin position="263"/>
        <end position="283"/>
    </location>
</feature>
<feature type="transmembrane region" description="Helical" evidence="1">
    <location>
        <begin position="201"/>
        <end position="223"/>
    </location>
</feature>
<keyword evidence="1" id="KW-1133">Transmembrane helix</keyword>
<evidence type="ECO:0000256" key="1">
    <source>
        <dbReference type="SAM" id="Phobius"/>
    </source>
</evidence>
<proteinExistence type="predicted"/>
<evidence type="ECO:0000313" key="2">
    <source>
        <dbReference type="EMBL" id="KKM81773.1"/>
    </source>
</evidence>
<dbReference type="AlphaFoldDB" id="A0A0F9KIL3"/>
<reference evidence="2" key="1">
    <citation type="journal article" date="2015" name="Nature">
        <title>Complex archaea that bridge the gap between prokaryotes and eukaryotes.</title>
        <authorList>
            <person name="Spang A."/>
            <person name="Saw J.H."/>
            <person name="Jorgensen S.L."/>
            <person name="Zaremba-Niedzwiedzka K."/>
            <person name="Martijn J."/>
            <person name="Lind A.E."/>
            <person name="van Eijk R."/>
            <person name="Schleper C."/>
            <person name="Guy L."/>
            <person name="Ettema T.J."/>
        </authorList>
    </citation>
    <scope>NUCLEOTIDE SEQUENCE</scope>
</reference>
<feature type="transmembrane region" description="Helical" evidence="1">
    <location>
        <begin position="290"/>
        <end position="308"/>
    </location>
</feature>
<sequence length="410" mass="46083">MKKNIIIKIVLLIYTLIIMLPPLIHGYIYPNRGDDAAFHLNYFDRLRSGAEGSVSNYIGQDIVGYPILWLNDVTGLSTEVLFLWFNYLVLWLVGIAAFVLIAKFIDWKVGLLSIPLVMFMSPSTLNLFHTGAIFDLVTVGVLLPSVIYCCLRLLPGRKWHWAIPIVILGGLVLFLHTMGIWRGGFEWGGLGEQSIPTMKEFIEVVIGVSMFAFAALSITIFLAKYKHFKMSRNDKVLLIGLSSIVLLMGVLVFTGIIGWSLRIALDLAIVFPLAIACVLGVAIRRVKNEVIWAALFAIVIAGSIPQLTNYYNYNSAVLPIDKEVIEYVNTLPGDYYSCSPEVSHWIYSRFLNKKYKDGELPYIARSQPMTPRSTPGSLGYWGDLNVITNYPLDDAKQFKEGWLEIYVVNP</sequence>
<name>A0A0F9KIL3_9ZZZZ</name>
<gene>
    <name evidence="2" type="ORF">LCGC14_1326480</name>
</gene>
<keyword evidence="1" id="KW-0472">Membrane</keyword>
<accession>A0A0F9KIL3</accession>
<comment type="caution">
    <text evidence="2">The sequence shown here is derived from an EMBL/GenBank/DDBJ whole genome shotgun (WGS) entry which is preliminary data.</text>
</comment>
<feature type="transmembrane region" description="Helical" evidence="1">
    <location>
        <begin position="161"/>
        <end position="181"/>
    </location>
</feature>
<feature type="transmembrane region" description="Helical" evidence="1">
    <location>
        <begin position="235"/>
        <end position="257"/>
    </location>
</feature>
<feature type="transmembrane region" description="Helical" evidence="1">
    <location>
        <begin position="133"/>
        <end position="154"/>
    </location>
</feature>
<protein>
    <recommendedName>
        <fullName evidence="3">Glycosyltransferase RgtA/B/C/D-like domain-containing protein</fullName>
    </recommendedName>
</protein>
<feature type="transmembrane region" description="Helical" evidence="1">
    <location>
        <begin position="81"/>
        <end position="102"/>
    </location>
</feature>